<evidence type="ECO:0000313" key="2">
    <source>
        <dbReference type="Proteomes" id="UP000013232"/>
    </source>
</evidence>
<dbReference type="AlphaFoldDB" id="N6YVZ6"/>
<sequence>MIQAAPAAGDKETDAFQRWLEAEPADEVVDDLDALRGHLAELRRSGVTGSALRQCLEGAAARGLDVSARIRAQLQALSLPLPGALHGASADVSGALIEMAQGLEAMLPEPAMHAQAWERDRRQALALCCEAFIVSAMSAANPPSGLWRLANRMAGGLEDDVSYRTMAAIAAASPESFTARQLAWIADFLDGGLPGVQKLAEGESLVGAWWVDLTEDAAPVSAARRLAPGHGEVRHFSLAPLARVLGERIERLEAVIGGAEDAGGALAEVELLDAGDESLPPGLTPVELLALLRALRERWVTSPLRTQPRRPQHYAVQVCLGLRGLWELGRGRGEAGRVLEWQVLNESPGGYAIMNVVGTDADAAGEIEAGIVLGLRRQAGTAWAVCVVRWVRSDGPERIELGLQVLAPSYHAVQVAFRGATLRGVAPALALPPMEPMRRQPAFLAPAGTYASRRFVFVREGTHLYVAQGRALGLDMQTSSIELFRYEIDPYPI</sequence>
<evidence type="ECO:0000313" key="1">
    <source>
        <dbReference type="EMBL" id="ENO86303.1"/>
    </source>
</evidence>
<organism evidence="1 2">
    <name type="scientific">Thauera linaloolentis (strain DSM 12138 / JCM 21573 / CCUG 41526 / CIP 105981 / IAM 15112 / NBRC 102519 / 47Lol)</name>
    <dbReference type="NCBI Taxonomy" id="1123367"/>
    <lineage>
        <taxon>Bacteria</taxon>
        <taxon>Pseudomonadati</taxon>
        <taxon>Pseudomonadota</taxon>
        <taxon>Betaproteobacteria</taxon>
        <taxon>Rhodocyclales</taxon>
        <taxon>Zoogloeaceae</taxon>
        <taxon>Thauera</taxon>
    </lineage>
</organism>
<accession>N6YVZ6</accession>
<proteinExistence type="predicted"/>
<reference evidence="1 2" key="1">
    <citation type="submission" date="2012-09" db="EMBL/GenBank/DDBJ databases">
        <title>Draft Genome Sequences of 6 Strains from Genus Thauera.</title>
        <authorList>
            <person name="Liu B."/>
            <person name="Shapleigh J.P."/>
            <person name="Frostegard A.H."/>
        </authorList>
    </citation>
    <scope>NUCLEOTIDE SEQUENCE [LARGE SCALE GENOMIC DNA]</scope>
    <source>
        <strain evidence="2">47Lol / DSM 12138</strain>
    </source>
</reference>
<gene>
    <name evidence="1" type="ORF">C666_13545</name>
</gene>
<dbReference type="eggNOG" id="ENOG502Z85G">
    <property type="taxonomic scope" value="Bacteria"/>
</dbReference>
<name>N6YVZ6_THAL4</name>
<comment type="caution">
    <text evidence="1">The sequence shown here is derived from an EMBL/GenBank/DDBJ whole genome shotgun (WGS) entry which is preliminary data.</text>
</comment>
<dbReference type="RefSeq" id="WP_004340619.1">
    <property type="nucleotide sequence ID" value="NZ_AMXE01000057.1"/>
</dbReference>
<dbReference type="STRING" id="1123367.GCA_000621305_03653"/>
<dbReference type="Proteomes" id="UP000013232">
    <property type="component" value="Unassembled WGS sequence"/>
</dbReference>
<keyword evidence="2" id="KW-1185">Reference proteome</keyword>
<dbReference type="EMBL" id="AMXE01000057">
    <property type="protein sequence ID" value="ENO86303.1"/>
    <property type="molecule type" value="Genomic_DNA"/>
</dbReference>
<protein>
    <submittedName>
        <fullName evidence="1">Uncharacterized protein</fullName>
    </submittedName>
</protein>
<dbReference type="OrthoDB" id="5297707at2"/>